<dbReference type="SUPFAM" id="SSF52833">
    <property type="entry name" value="Thioredoxin-like"/>
    <property type="match status" value="1"/>
</dbReference>
<dbReference type="InterPro" id="IPR036249">
    <property type="entry name" value="Thioredoxin-like_sf"/>
</dbReference>
<dbReference type="EMBL" id="JAVRIE010000001">
    <property type="protein sequence ID" value="MDT0580952.1"/>
    <property type="molecule type" value="Genomic_DNA"/>
</dbReference>
<evidence type="ECO:0000313" key="2">
    <source>
        <dbReference type="Proteomes" id="UP001249020"/>
    </source>
</evidence>
<dbReference type="AlphaFoldDB" id="A0AAW8QVE7"/>
<reference evidence="1 2" key="1">
    <citation type="submission" date="2023-09" db="EMBL/GenBank/DDBJ databases">
        <authorList>
            <person name="Rey-Velasco X."/>
        </authorList>
    </citation>
    <scope>NUCLEOTIDE SEQUENCE [LARGE SCALE GENOMIC DNA]</scope>
    <source>
        <strain evidence="1 2">W409</strain>
    </source>
</reference>
<gene>
    <name evidence="1" type="ORF">RM544_00200</name>
</gene>
<dbReference type="Gene3D" id="3.40.30.10">
    <property type="entry name" value="Glutaredoxin"/>
    <property type="match status" value="1"/>
</dbReference>
<sequence>MLNQIREKAAKPMTLLCLFSAGLYLLLGQAALAKSDSLVLPEYVYTAHADPLQQAKDTLQKAKKQNKLALLVLGAEWCHDSVGLASNFSKPEMQTILAAQYETTFIDVGYLEDRRDVTNFVGYPNYFATPTVLIVNPDTNDVINVQSLRTWQSAYSVEFDEYISHFSQWKKESVTAGTSTDTTSASNDALALFEKQQSARLQDAYKILGPMLEASDDVRANKDTELAANYDKDTFYALWDEVKVFRTSVQKSIHEMRNQTTLDTKTVKKLNASAPQKQSWE</sequence>
<proteinExistence type="predicted"/>
<dbReference type="Proteomes" id="UP001249020">
    <property type="component" value="Unassembled WGS sequence"/>
</dbReference>
<evidence type="ECO:0000313" key="1">
    <source>
        <dbReference type="EMBL" id="MDT0580952.1"/>
    </source>
</evidence>
<protein>
    <submittedName>
        <fullName evidence="1">Thioredoxin family protein</fullName>
    </submittedName>
</protein>
<accession>A0AAW8QVE7</accession>
<dbReference type="RefSeq" id="WP_311359768.1">
    <property type="nucleotide sequence ID" value="NZ_JAVRIE010000001.1"/>
</dbReference>
<comment type="caution">
    <text evidence="1">The sequence shown here is derived from an EMBL/GenBank/DDBJ whole genome shotgun (WGS) entry which is preliminary data.</text>
</comment>
<keyword evidence="2" id="KW-1185">Reference proteome</keyword>
<organism evidence="1 2">
    <name type="scientific">Brumicola blandensis</name>
    <dbReference type="NCBI Taxonomy" id="3075611"/>
    <lineage>
        <taxon>Bacteria</taxon>
        <taxon>Pseudomonadati</taxon>
        <taxon>Pseudomonadota</taxon>
        <taxon>Gammaproteobacteria</taxon>
        <taxon>Alteromonadales</taxon>
        <taxon>Alteromonadaceae</taxon>
        <taxon>Brumicola</taxon>
    </lineage>
</organism>
<name>A0AAW8QVE7_9ALTE</name>
<dbReference type="Pfam" id="PF13899">
    <property type="entry name" value="Thioredoxin_7"/>
    <property type="match status" value="1"/>
</dbReference>